<dbReference type="AlphaFoldDB" id="A0AAW0Z3L5"/>
<accession>A0AAW0Z3L5</accession>
<organism evidence="2 3">
    <name type="scientific">Kwoniella newhampshirensis</name>
    <dbReference type="NCBI Taxonomy" id="1651941"/>
    <lineage>
        <taxon>Eukaryota</taxon>
        <taxon>Fungi</taxon>
        <taxon>Dikarya</taxon>
        <taxon>Basidiomycota</taxon>
        <taxon>Agaricomycotina</taxon>
        <taxon>Tremellomycetes</taxon>
        <taxon>Tremellales</taxon>
        <taxon>Cryptococcaceae</taxon>
        <taxon>Kwoniella</taxon>
    </lineage>
</organism>
<dbReference type="GeneID" id="92179196"/>
<sequence>MLLEEKSPPSPITSPPRSPPTSPSPSPLSQSGKPSTISKLSRSHERGDDNDKRPSVGLKYRTAQRPRSTSSSLTDPLNLVIRSITDRPNERHSPRNSPPDTTGPRSEAHSTHRLKPYSRPTKSESSHRSPRTEPRSTRIERDASFSANFKSDRFPGAHQSTKGRRCRPIMSPRTQALEVEDEEINETLSSVHLSPTLSSTSDYSPIVLSPPEKSEKSNTSNNIDPPKIPANKLEFDFHARRARLAFTSPGVKKGETIYSATPIYTTLNTALLSTHCGGCLLDAGGISEISGKSVRMCETSMIKCGRCKAVQFCSLKCYVHNAFLHHDECRALARRNGAITSTSVRLIAKFVWNRKRNIRCLFIQVGFKMGAHHKSSFRPSVLHVAQRPKEEKKTKALAHQVQDFLTGGGRLNFPQYGLNSFTELVSLVQNCGRAKSAEAAEEGGEIGRMV</sequence>
<dbReference type="KEGG" id="kne:92179196"/>
<feature type="compositionally biased region" description="Pro residues" evidence="1">
    <location>
        <begin position="8"/>
        <end position="26"/>
    </location>
</feature>
<evidence type="ECO:0008006" key="4">
    <source>
        <dbReference type="Google" id="ProtNLM"/>
    </source>
</evidence>
<feature type="region of interest" description="Disordered" evidence="1">
    <location>
        <begin position="190"/>
        <end position="227"/>
    </location>
</feature>
<evidence type="ECO:0000313" key="3">
    <source>
        <dbReference type="Proteomes" id="UP001388673"/>
    </source>
</evidence>
<protein>
    <recommendedName>
        <fullName evidence="4">MYND-type domain-containing protein</fullName>
    </recommendedName>
</protein>
<feature type="compositionally biased region" description="Basic and acidic residues" evidence="1">
    <location>
        <begin position="84"/>
        <end position="93"/>
    </location>
</feature>
<gene>
    <name evidence="2" type="ORF">IAR55_001937</name>
</gene>
<dbReference type="RefSeq" id="XP_066804981.1">
    <property type="nucleotide sequence ID" value="XM_066945058.1"/>
</dbReference>
<feature type="compositionally biased region" description="Polar residues" evidence="1">
    <location>
        <begin position="190"/>
        <end position="203"/>
    </location>
</feature>
<evidence type="ECO:0000313" key="2">
    <source>
        <dbReference type="EMBL" id="KAK8864685.1"/>
    </source>
</evidence>
<name>A0AAW0Z3L5_9TREE</name>
<feature type="compositionally biased region" description="Polar residues" evidence="1">
    <location>
        <begin position="65"/>
        <end position="75"/>
    </location>
</feature>
<keyword evidence="3" id="KW-1185">Reference proteome</keyword>
<feature type="compositionally biased region" description="Basic and acidic residues" evidence="1">
    <location>
        <begin position="121"/>
        <end position="143"/>
    </location>
</feature>
<comment type="caution">
    <text evidence="2">The sequence shown here is derived from an EMBL/GenBank/DDBJ whole genome shotgun (WGS) entry which is preliminary data.</text>
</comment>
<feature type="compositionally biased region" description="Basic and acidic residues" evidence="1">
    <location>
        <begin position="42"/>
        <end position="54"/>
    </location>
</feature>
<proteinExistence type="predicted"/>
<feature type="region of interest" description="Disordered" evidence="1">
    <location>
        <begin position="1"/>
        <end position="166"/>
    </location>
</feature>
<reference evidence="2 3" key="1">
    <citation type="journal article" date="2024" name="bioRxiv">
        <title>Comparative genomics of Cryptococcus and Kwoniella reveals pathogenesis evolution and contrasting karyotype dynamics via intercentromeric recombination or chromosome fusion.</title>
        <authorList>
            <person name="Coelho M.A."/>
            <person name="David-Palma M."/>
            <person name="Shea T."/>
            <person name="Bowers K."/>
            <person name="McGinley-Smith S."/>
            <person name="Mohammad A.W."/>
            <person name="Gnirke A."/>
            <person name="Yurkov A.M."/>
            <person name="Nowrousian M."/>
            <person name="Sun S."/>
            <person name="Cuomo C.A."/>
            <person name="Heitman J."/>
        </authorList>
    </citation>
    <scope>NUCLEOTIDE SEQUENCE [LARGE SCALE GENOMIC DNA]</scope>
    <source>
        <strain evidence="2 3">CBS 13917</strain>
    </source>
</reference>
<dbReference type="EMBL" id="JBCAWK010000003">
    <property type="protein sequence ID" value="KAK8864685.1"/>
    <property type="molecule type" value="Genomic_DNA"/>
</dbReference>
<dbReference type="Proteomes" id="UP001388673">
    <property type="component" value="Unassembled WGS sequence"/>
</dbReference>
<evidence type="ECO:0000256" key="1">
    <source>
        <dbReference type="SAM" id="MobiDB-lite"/>
    </source>
</evidence>